<protein>
    <submittedName>
        <fullName evidence="1">Uncharacterized protein</fullName>
    </submittedName>
</protein>
<organism evidence="1 2">
    <name type="scientific">Portunus trituberculatus</name>
    <name type="common">Swimming crab</name>
    <name type="synonym">Neptunus trituberculatus</name>
    <dbReference type="NCBI Taxonomy" id="210409"/>
    <lineage>
        <taxon>Eukaryota</taxon>
        <taxon>Metazoa</taxon>
        <taxon>Ecdysozoa</taxon>
        <taxon>Arthropoda</taxon>
        <taxon>Crustacea</taxon>
        <taxon>Multicrustacea</taxon>
        <taxon>Malacostraca</taxon>
        <taxon>Eumalacostraca</taxon>
        <taxon>Eucarida</taxon>
        <taxon>Decapoda</taxon>
        <taxon>Pleocyemata</taxon>
        <taxon>Brachyura</taxon>
        <taxon>Eubrachyura</taxon>
        <taxon>Portunoidea</taxon>
        <taxon>Portunidae</taxon>
        <taxon>Portuninae</taxon>
        <taxon>Portunus</taxon>
    </lineage>
</organism>
<name>A0A5B7DJY9_PORTR</name>
<evidence type="ECO:0000313" key="2">
    <source>
        <dbReference type="Proteomes" id="UP000324222"/>
    </source>
</evidence>
<keyword evidence="2" id="KW-1185">Reference proteome</keyword>
<comment type="caution">
    <text evidence="1">The sequence shown here is derived from an EMBL/GenBank/DDBJ whole genome shotgun (WGS) entry which is preliminary data.</text>
</comment>
<dbReference type="AlphaFoldDB" id="A0A5B7DJY9"/>
<reference evidence="1 2" key="1">
    <citation type="submission" date="2019-05" db="EMBL/GenBank/DDBJ databases">
        <title>Another draft genome of Portunus trituberculatus and its Hox gene families provides insights of decapod evolution.</title>
        <authorList>
            <person name="Jeong J.-H."/>
            <person name="Song I."/>
            <person name="Kim S."/>
            <person name="Choi T."/>
            <person name="Kim D."/>
            <person name="Ryu S."/>
            <person name="Kim W."/>
        </authorList>
    </citation>
    <scope>NUCLEOTIDE SEQUENCE [LARGE SCALE GENOMIC DNA]</scope>
    <source>
        <tissue evidence="1">Muscle</tissue>
    </source>
</reference>
<dbReference type="Proteomes" id="UP000324222">
    <property type="component" value="Unassembled WGS sequence"/>
</dbReference>
<evidence type="ECO:0000313" key="1">
    <source>
        <dbReference type="EMBL" id="MPC21770.1"/>
    </source>
</evidence>
<dbReference type="EMBL" id="VSRR010001015">
    <property type="protein sequence ID" value="MPC21770.1"/>
    <property type="molecule type" value="Genomic_DNA"/>
</dbReference>
<gene>
    <name evidence="1" type="ORF">E2C01_014764</name>
</gene>
<sequence length="159" mass="17501">MAADQWKRQCTLSRCRRHNSAVFAVLVSRTKGIAQDHHDGSCEAWPLTLLEDGTEEGGGKGIVARPVSSSPVHMYVRTFTKHCELHHRVDAGGAQPSKPPQPLVCAAPARQTVAGWLADLPMWPSLAVPAFGWHVFPSLWRFFVVASLFTMGVISRTKM</sequence>
<proteinExistence type="predicted"/>
<accession>A0A5B7DJY9</accession>